<dbReference type="SUPFAM" id="SSF57756">
    <property type="entry name" value="Retrovirus zinc finger-like domains"/>
    <property type="match status" value="1"/>
</dbReference>
<keyword evidence="4" id="KW-1185">Reference proteome</keyword>
<dbReference type="EMBL" id="BSXT01000496">
    <property type="protein sequence ID" value="GMF28734.1"/>
    <property type="molecule type" value="Genomic_DNA"/>
</dbReference>
<evidence type="ECO:0000256" key="1">
    <source>
        <dbReference type="SAM" id="MobiDB-lite"/>
    </source>
</evidence>
<protein>
    <submittedName>
        <fullName evidence="3">Unnamed protein product</fullName>
    </submittedName>
</protein>
<dbReference type="AlphaFoldDB" id="A0A9W6X2T9"/>
<feature type="compositionally biased region" description="Polar residues" evidence="1">
    <location>
        <begin position="245"/>
        <end position="255"/>
    </location>
</feature>
<feature type="region of interest" description="Disordered" evidence="1">
    <location>
        <begin position="227"/>
        <end position="260"/>
    </location>
</feature>
<accession>A0A9W6X2T9</accession>
<organism evidence="3 4">
    <name type="scientific">Phytophthora fragariaefolia</name>
    <dbReference type="NCBI Taxonomy" id="1490495"/>
    <lineage>
        <taxon>Eukaryota</taxon>
        <taxon>Sar</taxon>
        <taxon>Stramenopiles</taxon>
        <taxon>Oomycota</taxon>
        <taxon>Peronosporomycetes</taxon>
        <taxon>Peronosporales</taxon>
        <taxon>Peronosporaceae</taxon>
        <taxon>Phytophthora</taxon>
    </lineage>
</organism>
<reference evidence="3" key="1">
    <citation type="submission" date="2023-04" db="EMBL/GenBank/DDBJ databases">
        <title>Phytophthora fragariaefolia NBRC 109709.</title>
        <authorList>
            <person name="Ichikawa N."/>
            <person name="Sato H."/>
            <person name="Tonouchi N."/>
        </authorList>
    </citation>
    <scope>NUCLEOTIDE SEQUENCE</scope>
    <source>
        <strain evidence="3">NBRC 109709</strain>
    </source>
</reference>
<feature type="region of interest" description="Disordered" evidence="1">
    <location>
        <begin position="281"/>
        <end position="328"/>
    </location>
</feature>
<dbReference type="Gene3D" id="4.10.60.10">
    <property type="entry name" value="Zinc finger, CCHC-type"/>
    <property type="match status" value="1"/>
</dbReference>
<dbReference type="OrthoDB" id="127075at2759"/>
<dbReference type="InterPro" id="IPR001878">
    <property type="entry name" value="Znf_CCHC"/>
</dbReference>
<evidence type="ECO:0000313" key="4">
    <source>
        <dbReference type="Proteomes" id="UP001165121"/>
    </source>
</evidence>
<feature type="domain" description="CCHC-type" evidence="2">
    <location>
        <begin position="258"/>
        <end position="274"/>
    </location>
</feature>
<evidence type="ECO:0000259" key="2">
    <source>
        <dbReference type="SMART" id="SM00343"/>
    </source>
</evidence>
<dbReference type="Pfam" id="PF00098">
    <property type="entry name" value="zf-CCHC"/>
    <property type="match status" value="1"/>
</dbReference>
<comment type="caution">
    <text evidence="3">The sequence shown here is derived from an EMBL/GenBank/DDBJ whole genome shotgun (WGS) entry which is preliminary data.</text>
</comment>
<dbReference type="SMART" id="SM00343">
    <property type="entry name" value="ZnF_C2HC"/>
    <property type="match status" value="2"/>
</dbReference>
<gene>
    <name evidence="3" type="ORF">Pfra01_000601000</name>
</gene>
<proteinExistence type="predicted"/>
<feature type="compositionally biased region" description="Polar residues" evidence="1">
    <location>
        <begin position="319"/>
        <end position="328"/>
    </location>
</feature>
<sequence>MNRFHNKFVCQTHFQLLEQLKNATRSRGMSAKVWGDLMKRLWDDAHCYDPQMRYQYFLAGLRNREWKAALSTLLVNSIGHAVNIILYKKMHLSVENDDDFADLTPTKTLNDNSIMMQMMQLLQQNQNLILQQQQEMVRGLRSPRRTGFAAAAYDGLGTVAPVLPASRNVPHSVPQTPFRSIPQGPDQFRQEGQVVCGRCHMHGCSRLNCRRNNATCQNCGVRGHIKPKCEAEPRNQGNGGPRNPTPSSDRSQNQGRRGCNTCGSPDHYAAQCPTMKAFGQMMAQGAPAKTTTPPRQRPPNNEGGKGEERRVSPLPLARGSTQSGALTC</sequence>
<dbReference type="InterPro" id="IPR036875">
    <property type="entry name" value="Znf_CCHC_sf"/>
</dbReference>
<dbReference type="GO" id="GO:0008270">
    <property type="term" value="F:zinc ion binding"/>
    <property type="evidence" value="ECO:0007669"/>
    <property type="project" value="InterPro"/>
</dbReference>
<name>A0A9W6X2T9_9STRA</name>
<dbReference type="GO" id="GO:0003676">
    <property type="term" value="F:nucleic acid binding"/>
    <property type="evidence" value="ECO:0007669"/>
    <property type="project" value="InterPro"/>
</dbReference>
<feature type="domain" description="CCHC-type" evidence="2">
    <location>
        <begin position="215"/>
        <end position="231"/>
    </location>
</feature>
<evidence type="ECO:0000313" key="3">
    <source>
        <dbReference type="EMBL" id="GMF28734.1"/>
    </source>
</evidence>
<dbReference type="Proteomes" id="UP001165121">
    <property type="component" value="Unassembled WGS sequence"/>
</dbReference>